<dbReference type="AlphaFoldDB" id="A0A060C354"/>
<organism evidence="1">
    <name type="scientific">uncultured Actinosynnema sp</name>
    <dbReference type="NCBI Taxonomy" id="905025"/>
    <lineage>
        <taxon>Bacteria</taxon>
        <taxon>Bacillati</taxon>
        <taxon>Actinomycetota</taxon>
        <taxon>Actinomycetes</taxon>
        <taxon>Pseudonocardiales</taxon>
        <taxon>Pseudonocardiaceae</taxon>
        <taxon>Actinosynnema</taxon>
        <taxon>environmental samples</taxon>
    </lineage>
</organism>
<proteinExistence type="predicted"/>
<dbReference type="EMBL" id="KF122054">
    <property type="protein sequence ID" value="AIA89347.1"/>
    <property type="molecule type" value="Genomic_DNA"/>
</dbReference>
<dbReference type="InterPro" id="IPR013320">
    <property type="entry name" value="ConA-like_dom_sf"/>
</dbReference>
<accession>A0A060C354</accession>
<name>A0A060C354_9PSEU</name>
<sequence>YVEAPLEIGAWQHVAATYDGAALRLYIDGELVAEQAFDGEITHSLSPLAIGAAPAGSYRWDGAIDEVRAWSVARSAGELGAAGRPLTGAEAGLVGNWRFDEESGTAAADTSAAWPSAASAGARATETRLYRFTGEAGDRWFFDL</sequence>
<reference evidence="1" key="1">
    <citation type="journal article" date="2013" name="Environ. Microbiol.">
        <title>Seasonally variable intestinal metagenomes of the red palm weevil (Rhynchophorus ferrugineus).</title>
        <authorList>
            <person name="Jia S."/>
            <person name="Zhang X."/>
            <person name="Zhang G."/>
            <person name="Yin A."/>
            <person name="Zhang S."/>
            <person name="Li F."/>
            <person name="Wang L."/>
            <person name="Zhao D."/>
            <person name="Yun Q."/>
            <person name="Tala"/>
            <person name="Wang J."/>
            <person name="Sun G."/>
            <person name="Baabdullah M."/>
            <person name="Yu X."/>
            <person name="Hu S."/>
            <person name="Al-Mssallem I.S."/>
            <person name="Yu J."/>
        </authorList>
    </citation>
    <scope>NUCLEOTIDE SEQUENCE</scope>
</reference>
<dbReference type="SUPFAM" id="SSF49899">
    <property type="entry name" value="Concanavalin A-like lectins/glucanases"/>
    <property type="match status" value="1"/>
</dbReference>
<dbReference type="Pfam" id="PF13385">
    <property type="entry name" value="Laminin_G_3"/>
    <property type="match status" value="1"/>
</dbReference>
<evidence type="ECO:0000313" key="1">
    <source>
        <dbReference type="EMBL" id="AIA89347.1"/>
    </source>
</evidence>
<feature type="non-terminal residue" evidence="1">
    <location>
        <position position="144"/>
    </location>
</feature>
<feature type="non-terminal residue" evidence="1">
    <location>
        <position position="1"/>
    </location>
</feature>
<protein>
    <submittedName>
        <fullName evidence="1">CAZy families GH2|CBM51 protein</fullName>
    </submittedName>
</protein>
<dbReference type="Gene3D" id="2.60.120.200">
    <property type="match status" value="1"/>
</dbReference>